<name>A0ABX5NXA4_9HYPH</name>
<keyword evidence="2" id="KW-1185">Reference proteome</keyword>
<reference evidence="1 2" key="1">
    <citation type="submission" date="2018-06" db="EMBL/GenBank/DDBJ databases">
        <title>Rhizobium wuzhouense sp. nov., isolated from roots of Oryza officinalis.</title>
        <authorList>
            <person name="Yuan T."/>
        </authorList>
    </citation>
    <scope>NUCLEOTIDE SEQUENCE [LARGE SCALE GENOMIC DNA]</scope>
    <source>
        <strain evidence="1 2">W44</strain>
    </source>
</reference>
<dbReference type="Proteomes" id="UP000247536">
    <property type="component" value="Unassembled WGS sequence"/>
</dbReference>
<sequence>MFKIFWKTLFQQNRYAEPDWRLDPSGHPELLTMSLRELADLPMVAEVPVRVRTVEVADGCRRGADGGIAEGCAVSR</sequence>
<comment type="caution">
    <text evidence="1">The sequence shown here is derived from an EMBL/GenBank/DDBJ whole genome shotgun (WGS) entry which is preliminary data.</text>
</comment>
<organism evidence="1 2">
    <name type="scientific">Rhizobium wuzhouense</name>
    <dbReference type="NCBI Taxonomy" id="1986026"/>
    <lineage>
        <taxon>Bacteria</taxon>
        <taxon>Pseudomonadati</taxon>
        <taxon>Pseudomonadota</taxon>
        <taxon>Alphaproteobacteria</taxon>
        <taxon>Hyphomicrobiales</taxon>
        <taxon>Rhizobiaceae</taxon>
        <taxon>Rhizobium/Agrobacterium group</taxon>
        <taxon>Rhizobium</taxon>
    </lineage>
</organism>
<accession>A0ABX5NXA4</accession>
<proteinExistence type="predicted"/>
<gene>
    <name evidence="1" type="ORF">DMY87_05340</name>
</gene>
<dbReference type="EMBL" id="QJRY01000001">
    <property type="protein sequence ID" value="PYB77769.1"/>
    <property type="molecule type" value="Genomic_DNA"/>
</dbReference>
<evidence type="ECO:0000313" key="1">
    <source>
        <dbReference type="EMBL" id="PYB77769.1"/>
    </source>
</evidence>
<dbReference type="RefSeq" id="WP_110790194.1">
    <property type="nucleotide sequence ID" value="NZ_QJRY01000001.1"/>
</dbReference>
<protein>
    <submittedName>
        <fullName evidence="1">Uncharacterized protein</fullName>
    </submittedName>
</protein>
<evidence type="ECO:0000313" key="2">
    <source>
        <dbReference type="Proteomes" id="UP000247536"/>
    </source>
</evidence>